<dbReference type="InterPro" id="IPR006076">
    <property type="entry name" value="FAD-dep_OxRdtase"/>
</dbReference>
<keyword evidence="5" id="KW-0560">Oxidoreductase</keyword>
<proteinExistence type="inferred from homology"/>
<comment type="caution">
    <text evidence="8">The sequence shown here is derived from an EMBL/GenBank/DDBJ whole genome shotgun (WGS) entry which is preliminary data.</text>
</comment>
<dbReference type="PANTHER" id="PTHR10961:SF46">
    <property type="entry name" value="PEROXISOMAL SARCOSINE OXIDASE"/>
    <property type="match status" value="1"/>
</dbReference>
<dbReference type="Proteomes" id="UP001182556">
    <property type="component" value="Unassembled WGS sequence"/>
</dbReference>
<dbReference type="Gene3D" id="3.30.9.10">
    <property type="entry name" value="D-Amino Acid Oxidase, subunit A, domain 2"/>
    <property type="match status" value="1"/>
</dbReference>
<evidence type="ECO:0000313" key="8">
    <source>
        <dbReference type="EMBL" id="KAK1926919.1"/>
    </source>
</evidence>
<keyword evidence="4" id="KW-0274">FAD</keyword>
<evidence type="ECO:0000256" key="2">
    <source>
        <dbReference type="ARBA" id="ARBA00010989"/>
    </source>
</evidence>
<dbReference type="Pfam" id="PF01266">
    <property type="entry name" value="DAO"/>
    <property type="match status" value="1"/>
</dbReference>
<evidence type="ECO:0000256" key="3">
    <source>
        <dbReference type="ARBA" id="ARBA00022630"/>
    </source>
</evidence>
<evidence type="ECO:0000256" key="6">
    <source>
        <dbReference type="SAM" id="MobiDB-lite"/>
    </source>
</evidence>
<evidence type="ECO:0000256" key="4">
    <source>
        <dbReference type="ARBA" id="ARBA00022827"/>
    </source>
</evidence>
<keyword evidence="9" id="KW-1185">Reference proteome</keyword>
<dbReference type="PANTHER" id="PTHR10961">
    <property type="entry name" value="PEROXISOMAL SARCOSINE OXIDASE"/>
    <property type="match status" value="1"/>
</dbReference>
<feature type="domain" description="FAD dependent oxidoreductase" evidence="7">
    <location>
        <begin position="35"/>
        <end position="384"/>
    </location>
</feature>
<dbReference type="GO" id="GO:0050660">
    <property type="term" value="F:flavin adenine dinucleotide binding"/>
    <property type="evidence" value="ECO:0007669"/>
    <property type="project" value="InterPro"/>
</dbReference>
<organism evidence="8 9">
    <name type="scientific">Papiliotrema laurentii</name>
    <name type="common">Cryptococcus laurentii</name>
    <dbReference type="NCBI Taxonomy" id="5418"/>
    <lineage>
        <taxon>Eukaryota</taxon>
        <taxon>Fungi</taxon>
        <taxon>Dikarya</taxon>
        <taxon>Basidiomycota</taxon>
        <taxon>Agaricomycotina</taxon>
        <taxon>Tremellomycetes</taxon>
        <taxon>Tremellales</taxon>
        <taxon>Rhynchogastremaceae</taxon>
        <taxon>Papiliotrema</taxon>
    </lineage>
</organism>
<dbReference type="InterPro" id="IPR036188">
    <property type="entry name" value="FAD/NAD-bd_sf"/>
</dbReference>
<evidence type="ECO:0000256" key="5">
    <source>
        <dbReference type="ARBA" id="ARBA00023002"/>
    </source>
</evidence>
<comment type="cofactor">
    <cofactor evidence="1">
        <name>FAD</name>
        <dbReference type="ChEBI" id="CHEBI:57692"/>
    </cofactor>
</comment>
<accession>A0AAD9L940</accession>
<feature type="region of interest" description="Disordered" evidence="6">
    <location>
        <begin position="1"/>
        <end position="28"/>
    </location>
</feature>
<dbReference type="AlphaFoldDB" id="A0AAD9L940"/>
<protein>
    <submittedName>
        <fullName evidence="8">FAD dependent oxidoreductase</fullName>
    </submittedName>
</protein>
<gene>
    <name evidence="8" type="ORF">DB88DRAFT_476063</name>
</gene>
<evidence type="ECO:0000256" key="1">
    <source>
        <dbReference type="ARBA" id="ARBA00001974"/>
    </source>
</evidence>
<reference evidence="8" key="1">
    <citation type="submission" date="2023-02" db="EMBL/GenBank/DDBJ databases">
        <title>Identification and recombinant expression of a fungal hydrolase from Papiliotrema laurentii that hydrolyzes apple cutin and clears colloidal polyester polyurethane.</title>
        <authorList>
            <consortium name="DOE Joint Genome Institute"/>
            <person name="Roman V.A."/>
            <person name="Bojanowski C."/>
            <person name="Crable B.R."/>
            <person name="Wagner D.N."/>
            <person name="Hung C.S."/>
            <person name="Nadeau L.J."/>
            <person name="Schratz L."/>
            <person name="Haridas S."/>
            <person name="Pangilinan J."/>
            <person name="Lipzen A."/>
            <person name="Na H."/>
            <person name="Yan M."/>
            <person name="Ng V."/>
            <person name="Grigoriev I.V."/>
            <person name="Spatafora J.W."/>
            <person name="Barlow D."/>
            <person name="Biffinger J."/>
            <person name="Kelley-Loughnane N."/>
            <person name="Varaljay V.A."/>
            <person name="Crookes-Goodson W.J."/>
        </authorList>
    </citation>
    <scope>NUCLEOTIDE SEQUENCE</scope>
    <source>
        <strain evidence="8">5307AH</strain>
    </source>
</reference>
<dbReference type="GO" id="GO:0004657">
    <property type="term" value="F:proline dehydrogenase activity"/>
    <property type="evidence" value="ECO:0007669"/>
    <property type="project" value="TreeGrafter"/>
</dbReference>
<dbReference type="GO" id="GO:0050031">
    <property type="term" value="F:L-pipecolate oxidase activity"/>
    <property type="evidence" value="ECO:0007669"/>
    <property type="project" value="TreeGrafter"/>
</dbReference>
<evidence type="ECO:0000259" key="7">
    <source>
        <dbReference type="Pfam" id="PF01266"/>
    </source>
</evidence>
<dbReference type="InterPro" id="IPR045170">
    <property type="entry name" value="MTOX"/>
</dbReference>
<dbReference type="EMBL" id="JAODAN010000001">
    <property type="protein sequence ID" value="KAK1926919.1"/>
    <property type="molecule type" value="Genomic_DNA"/>
</dbReference>
<keyword evidence="3" id="KW-0285">Flavoprotein</keyword>
<dbReference type="SUPFAM" id="SSF51905">
    <property type="entry name" value="FAD/NAD(P)-binding domain"/>
    <property type="match status" value="1"/>
</dbReference>
<feature type="compositionally biased region" description="Polar residues" evidence="6">
    <location>
        <begin position="1"/>
        <end position="19"/>
    </location>
</feature>
<sequence>MHSWLSSHLNQPTNSNSPTAHPVIPPSSSPAMPGKVIIIGGGCFGLSTALELVKGEYKGHGNLITVLDRSSTPPAADAASSDYNKIVRQDYCDETWAKLASEAIREWSTPEWAPYFAQSGVLVLSQTSHAVGAAYVRNAYNVNSHPSMALDGRLAVNLPTPSAIKGVFGNDALSTAEFTNEVAYINPQSGWALARRAMDMVCEQVRKAGVRVMGGEVDSLMYDSKGGKKDVTGVRLVDGRSFSADKVVVAAGSWSAKFLPEIGKELLASGQAVAHIQLTPEEAAEYAHVPVVFRMDTGFYIFPPTPDGIVKFAIHGPGWINPTSHNGHPIPSIPKEGHYRLPQEAIQALKINLANTYPELAKKEWFETRLCWCVVLPSLFTPRNPLKKQVLRVPLE</sequence>
<dbReference type="GO" id="GO:0008115">
    <property type="term" value="F:sarcosine oxidase activity"/>
    <property type="evidence" value="ECO:0007669"/>
    <property type="project" value="TreeGrafter"/>
</dbReference>
<dbReference type="Gene3D" id="3.50.50.60">
    <property type="entry name" value="FAD/NAD(P)-binding domain"/>
    <property type="match status" value="1"/>
</dbReference>
<comment type="similarity">
    <text evidence="2">Belongs to the MSOX/MTOX family.</text>
</comment>
<name>A0AAD9L940_PAPLA</name>
<evidence type="ECO:0000313" key="9">
    <source>
        <dbReference type="Proteomes" id="UP001182556"/>
    </source>
</evidence>